<proteinExistence type="predicted"/>
<accession>A0ABW8WYN7</accession>
<dbReference type="Pfam" id="PF13621">
    <property type="entry name" value="Cupin_8"/>
    <property type="match status" value="1"/>
</dbReference>
<evidence type="ECO:0000256" key="1">
    <source>
        <dbReference type="SAM" id="Phobius"/>
    </source>
</evidence>
<dbReference type="InterPro" id="IPR014710">
    <property type="entry name" value="RmlC-like_jellyroll"/>
</dbReference>
<feature type="domain" description="JmjC" evidence="2">
    <location>
        <begin position="141"/>
        <end position="304"/>
    </location>
</feature>
<dbReference type="PROSITE" id="PS51184">
    <property type="entry name" value="JMJC"/>
    <property type="match status" value="1"/>
</dbReference>
<gene>
    <name evidence="3" type="ORF">AB0759_36695</name>
</gene>
<dbReference type="Gene3D" id="2.60.120.10">
    <property type="entry name" value="Jelly Rolls"/>
    <property type="match status" value="1"/>
</dbReference>
<keyword evidence="1" id="KW-1133">Transmembrane helix</keyword>
<dbReference type="RefSeq" id="WP_237265907.1">
    <property type="nucleotide sequence ID" value="NZ_JBFQGM010000022.1"/>
</dbReference>
<evidence type="ECO:0000313" key="3">
    <source>
        <dbReference type="EMBL" id="MFL9466131.1"/>
    </source>
</evidence>
<keyword evidence="1" id="KW-0812">Transmembrane</keyword>
<dbReference type="Proteomes" id="UP001628874">
    <property type="component" value="Unassembled WGS sequence"/>
</dbReference>
<dbReference type="SUPFAM" id="SSF51197">
    <property type="entry name" value="Clavaminate synthase-like"/>
    <property type="match status" value="1"/>
</dbReference>
<comment type="caution">
    <text evidence="3">The sequence shown here is derived from an EMBL/GenBank/DDBJ whole genome shotgun (WGS) entry which is preliminary data.</text>
</comment>
<evidence type="ECO:0000313" key="4">
    <source>
        <dbReference type="Proteomes" id="UP001628874"/>
    </source>
</evidence>
<dbReference type="InterPro" id="IPR041667">
    <property type="entry name" value="Cupin_8"/>
</dbReference>
<sequence>MTERHTELIYSNNTLMHLQSKQNFESEVYNITHPILRIDIADLTPKIFFEKYRKTSTPVIITGLLKDESDWTLDYLCEKLGNQKFVFRNYGSARYKQDKRNWKSIGSGVDLQIMSFSEFAELMRSGKARENDINLGKHPLKNTPLADNLSLTSIGEKLGLKKSVTHLNIYVNPAGHSSGLHYDSVDGTLMQMHGSKKVVLFPPSQTNNLYPFPFYIHLFYGMKMRCWFSKVNVENPDFTSFPKFKEALQHRHEAILNLGETLFIPEGWWHDVTALGDEMVCAVNRFWRVYPISRVLLSRSRWRAVLGMICALPHILFNFATVAFSRDRKQKFSKISHRL</sequence>
<organism evidence="3 4">
    <name type="scientific">Scytonema tolypothrichoides VB-61278_2</name>
    <dbReference type="NCBI Taxonomy" id="3232314"/>
    <lineage>
        <taxon>Bacteria</taxon>
        <taxon>Bacillati</taxon>
        <taxon>Cyanobacteriota</taxon>
        <taxon>Cyanophyceae</taxon>
        <taxon>Nostocales</taxon>
        <taxon>Scytonemataceae</taxon>
        <taxon>Scytonema</taxon>
    </lineage>
</organism>
<dbReference type="InterPro" id="IPR003347">
    <property type="entry name" value="JmjC_dom"/>
</dbReference>
<keyword evidence="1" id="KW-0472">Membrane</keyword>
<evidence type="ECO:0000259" key="2">
    <source>
        <dbReference type="PROSITE" id="PS51184"/>
    </source>
</evidence>
<dbReference type="EMBL" id="JBFQGM010000022">
    <property type="protein sequence ID" value="MFL9466131.1"/>
    <property type="molecule type" value="Genomic_DNA"/>
</dbReference>
<dbReference type="PANTHER" id="PTHR12461:SF105">
    <property type="entry name" value="HYPOXIA-INDUCIBLE FACTOR 1-ALPHA INHIBITOR"/>
    <property type="match status" value="1"/>
</dbReference>
<name>A0ABW8WYN7_9CYAN</name>
<protein>
    <submittedName>
        <fullName evidence="3">Cupin-like domain-containing protein</fullName>
    </submittedName>
</protein>
<keyword evidence="4" id="KW-1185">Reference proteome</keyword>
<dbReference type="PANTHER" id="PTHR12461">
    <property type="entry name" value="HYPOXIA-INDUCIBLE FACTOR 1 ALPHA INHIBITOR-RELATED"/>
    <property type="match status" value="1"/>
</dbReference>
<feature type="transmembrane region" description="Helical" evidence="1">
    <location>
        <begin position="302"/>
        <end position="324"/>
    </location>
</feature>
<reference evidence="3 4" key="1">
    <citation type="submission" date="2024-07" db="EMBL/GenBank/DDBJ databases">
        <authorList>
            <person name="Tripathy S."/>
        </authorList>
    </citation>
    <scope>NUCLEOTIDE SEQUENCE [LARGE SCALE GENOMIC DNA]</scope>
    <source>
        <strain evidence="3 4">VB-61278_2</strain>
    </source>
</reference>